<dbReference type="GO" id="GO:0006780">
    <property type="term" value="P:uroporphyrinogen III biosynthetic process"/>
    <property type="evidence" value="ECO:0007669"/>
    <property type="project" value="InterPro"/>
</dbReference>
<dbReference type="InterPro" id="IPR003754">
    <property type="entry name" value="4pyrrol_synth_uPrphyn_synth"/>
</dbReference>
<keyword evidence="3" id="KW-1185">Reference proteome</keyword>
<dbReference type="CDD" id="cd06578">
    <property type="entry name" value="HemD"/>
    <property type="match status" value="1"/>
</dbReference>
<keyword evidence="2" id="KW-0456">Lyase</keyword>
<proteinExistence type="predicted"/>
<dbReference type="EC" id="4.2.1.75" evidence="2"/>
<evidence type="ECO:0000259" key="1">
    <source>
        <dbReference type="Pfam" id="PF02602"/>
    </source>
</evidence>
<organism evidence="2 3">
    <name type="scientific">Ureibacillus endophyticus</name>
    <dbReference type="NCBI Taxonomy" id="1978490"/>
    <lineage>
        <taxon>Bacteria</taxon>
        <taxon>Bacillati</taxon>
        <taxon>Bacillota</taxon>
        <taxon>Bacilli</taxon>
        <taxon>Bacillales</taxon>
        <taxon>Caryophanaceae</taxon>
        <taxon>Ureibacillus</taxon>
    </lineage>
</organism>
<name>A0A494Z808_9BACL</name>
<accession>A0A494Z808</accession>
<comment type="caution">
    <text evidence="2">The sequence shown here is derived from an EMBL/GenBank/DDBJ whole genome shotgun (WGS) entry which is preliminary data.</text>
</comment>
<dbReference type="PANTHER" id="PTHR40082:SF1">
    <property type="entry name" value="BLR5956 PROTEIN"/>
    <property type="match status" value="1"/>
</dbReference>
<dbReference type="AlphaFoldDB" id="A0A494Z808"/>
<dbReference type="EMBL" id="RBZN01000008">
    <property type="protein sequence ID" value="RKQ18485.1"/>
    <property type="molecule type" value="Genomic_DNA"/>
</dbReference>
<dbReference type="Proteomes" id="UP000272238">
    <property type="component" value="Unassembled WGS sequence"/>
</dbReference>
<evidence type="ECO:0000313" key="2">
    <source>
        <dbReference type="EMBL" id="RKQ18485.1"/>
    </source>
</evidence>
<dbReference type="InterPro" id="IPR036108">
    <property type="entry name" value="4pyrrol_syn_uPrphyn_synt_sf"/>
</dbReference>
<dbReference type="Gene3D" id="3.40.50.10090">
    <property type="match status" value="2"/>
</dbReference>
<dbReference type="Pfam" id="PF02602">
    <property type="entry name" value="HEM4"/>
    <property type="match status" value="1"/>
</dbReference>
<sequence>MLRRTFMAGLENKRIALLGTRKIEEQSAIIVQLGGSAVHRPAQGTIFFDAAVIEPEIDKIINGKFQWAIFTTGIGFEKLFEIAKDAGKEDSLLAALQNLKIAIRGYKTANALKKRGLNPIVRDDDGSIVGLIRQLEAQQLSNQSIAVQLYGEPHSELIDWLIERNNTVQEILPYEHIPPQTEVLEKLLNEILSNELDAVSFTSTPQVKYLFKYAVAQHKNKELLEAFETNVIALSVGKVTGKVLKEYGVNRVIMPQDERMGSALMTLNKYYKEVEIF</sequence>
<dbReference type="InterPro" id="IPR039793">
    <property type="entry name" value="UROS/Hem4"/>
</dbReference>
<feature type="domain" description="Tetrapyrrole biosynthesis uroporphyrinogen III synthase" evidence="1">
    <location>
        <begin position="28"/>
        <end position="263"/>
    </location>
</feature>
<dbReference type="PANTHER" id="PTHR40082">
    <property type="entry name" value="BLR5956 PROTEIN"/>
    <property type="match status" value="1"/>
</dbReference>
<dbReference type="SUPFAM" id="SSF69618">
    <property type="entry name" value="HemD-like"/>
    <property type="match status" value="1"/>
</dbReference>
<protein>
    <submittedName>
        <fullName evidence="2">Uroporphyrinogen-III synthase</fullName>
        <ecNumber evidence="2">4.2.1.75</ecNumber>
    </submittedName>
</protein>
<dbReference type="NCBIfam" id="NF004584">
    <property type="entry name" value="PRK05928.2-1"/>
    <property type="match status" value="1"/>
</dbReference>
<evidence type="ECO:0000313" key="3">
    <source>
        <dbReference type="Proteomes" id="UP000272238"/>
    </source>
</evidence>
<gene>
    <name evidence="2" type="ORF">D8M03_05415</name>
</gene>
<dbReference type="OrthoDB" id="9775656at2"/>
<reference evidence="2 3" key="1">
    <citation type="journal article" date="2016" name="Antonie Van Leeuwenhoek">
        <title>Lysinibacillus endophyticus sp. nov., an indole-3-acetic acid producing endophytic bacterium isolated from corn root (Zea mays cv. Xinken-5).</title>
        <authorList>
            <person name="Yu J."/>
            <person name="Guan X."/>
            <person name="Liu C."/>
            <person name="Xiang W."/>
            <person name="Yu Z."/>
            <person name="Liu X."/>
            <person name="Wang G."/>
        </authorList>
    </citation>
    <scope>NUCLEOTIDE SEQUENCE [LARGE SCALE GENOMIC DNA]</scope>
    <source>
        <strain evidence="2 3">DSM 100506</strain>
    </source>
</reference>
<dbReference type="GO" id="GO:0004852">
    <property type="term" value="F:uroporphyrinogen-III synthase activity"/>
    <property type="evidence" value="ECO:0007669"/>
    <property type="project" value="UniProtKB-EC"/>
</dbReference>